<sequence length="238" mass="27665">MSILPDELWRRVLELGIKTGGWTYKDLCCISISCRRLRKLSNEESPWRHLLLSDFPSDCDPSLSCSTSQSKALYRNRYERDRERKLAAHIRAVLRKESQIGEHSRKLRAIESRLAKETENVRATIVELSNLGKVREASVALKVWQPEVIRGRQKQIVEQCVVPVESRVHALQMELRLCKQQISGFEKALKEEKQRLDTAKEELESIKYHPVRDYKSSSAQGQESNRKRKRKSQKTPLV</sequence>
<dbReference type="OrthoDB" id="3219396at2759"/>
<protein>
    <submittedName>
        <fullName evidence="2">F-box protein SKIP24</fullName>
    </submittedName>
</protein>
<evidence type="ECO:0000313" key="2">
    <source>
        <dbReference type="EMBL" id="KAB1223116.1"/>
    </source>
</evidence>
<feature type="compositionally biased region" description="Basic residues" evidence="1">
    <location>
        <begin position="226"/>
        <end position="238"/>
    </location>
</feature>
<accession>A0A6A1WFF4</accession>
<dbReference type="AlphaFoldDB" id="A0A6A1WFF4"/>
<feature type="region of interest" description="Disordered" evidence="1">
    <location>
        <begin position="202"/>
        <end position="238"/>
    </location>
</feature>
<organism evidence="2 3">
    <name type="scientific">Morella rubra</name>
    <name type="common">Chinese bayberry</name>
    <dbReference type="NCBI Taxonomy" id="262757"/>
    <lineage>
        <taxon>Eukaryota</taxon>
        <taxon>Viridiplantae</taxon>
        <taxon>Streptophyta</taxon>
        <taxon>Embryophyta</taxon>
        <taxon>Tracheophyta</taxon>
        <taxon>Spermatophyta</taxon>
        <taxon>Magnoliopsida</taxon>
        <taxon>eudicotyledons</taxon>
        <taxon>Gunneridae</taxon>
        <taxon>Pentapetalae</taxon>
        <taxon>rosids</taxon>
        <taxon>fabids</taxon>
        <taxon>Fagales</taxon>
        <taxon>Myricaceae</taxon>
        <taxon>Morella</taxon>
    </lineage>
</organism>
<keyword evidence="3" id="KW-1185">Reference proteome</keyword>
<gene>
    <name evidence="2" type="ORF">CJ030_MR2G018735</name>
</gene>
<evidence type="ECO:0000313" key="3">
    <source>
        <dbReference type="Proteomes" id="UP000516437"/>
    </source>
</evidence>
<comment type="caution">
    <text evidence="2">The sequence shown here is derived from an EMBL/GenBank/DDBJ whole genome shotgun (WGS) entry which is preliminary data.</text>
</comment>
<dbReference type="InterPro" id="IPR036047">
    <property type="entry name" value="F-box-like_dom_sf"/>
</dbReference>
<dbReference type="SUPFAM" id="SSF81383">
    <property type="entry name" value="F-box domain"/>
    <property type="match status" value="1"/>
</dbReference>
<feature type="compositionally biased region" description="Basic and acidic residues" evidence="1">
    <location>
        <begin position="202"/>
        <end position="215"/>
    </location>
</feature>
<proteinExistence type="predicted"/>
<name>A0A6A1WFF4_9ROSI</name>
<reference evidence="2 3" key="1">
    <citation type="journal article" date="2019" name="Plant Biotechnol. J.">
        <title>The red bayberry genome and genetic basis of sex determination.</title>
        <authorList>
            <person name="Jia H.M."/>
            <person name="Jia H.J."/>
            <person name="Cai Q.L."/>
            <person name="Wang Y."/>
            <person name="Zhao H.B."/>
            <person name="Yang W.F."/>
            <person name="Wang G.Y."/>
            <person name="Li Y.H."/>
            <person name="Zhan D.L."/>
            <person name="Shen Y.T."/>
            <person name="Niu Q.F."/>
            <person name="Chang L."/>
            <person name="Qiu J."/>
            <person name="Zhao L."/>
            <person name="Xie H.B."/>
            <person name="Fu W.Y."/>
            <person name="Jin J."/>
            <person name="Li X.W."/>
            <person name="Jiao Y."/>
            <person name="Zhou C.C."/>
            <person name="Tu T."/>
            <person name="Chai C.Y."/>
            <person name="Gao J.L."/>
            <person name="Fan L.J."/>
            <person name="van de Weg E."/>
            <person name="Wang J.Y."/>
            <person name="Gao Z.S."/>
        </authorList>
    </citation>
    <scope>NUCLEOTIDE SEQUENCE [LARGE SCALE GENOMIC DNA]</scope>
    <source>
        <tissue evidence="2">Leaves</tissue>
    </source>
</reference>
<dbReference type="EMBL" id="RXIC02000020">
    <property type="protein sequence ID" value="KAB1223116.1"/>
    <property type="molecule type" value="Genomic_DNA"/>
</dbReference>
<dbReference type="Proteomes" id="UP000516437">
    <property type="component" value="Chromosome 2"/>
</dbReference>
<dbReference type="Gene3D" id="1.20.1280.50">
    <property type="match status" value="1"/>
</dbReference>
<evidence type="ECO:0000256" key="1">
    <source>
        <dbReference type="SAM" id="MobiDB-lite"/>
    </source>
</evidence>